<name>T0GN01_9LEPT</name>
<protein>
    <submittedName>
        <fullName evidence="1">Uncharacterized protein</fullName>
    </submittedName>
</protein>
<keyword evidence="2" id="KW-1185">Reference proteome</keyword>
<evidence type="ECO:0000313" key="2">
    <source>
        <dbReference type="Proteomes" id="UP000015454"/>
    </source>
</evidence>
<dbReference type="AlphaFoldDB" id="T0GN01"/>
<gene>
    <name evidence="1" type="ORF">LEP1GSC050_0718</name>
</gene>
<evidence type="ECO:0000313" key="1">
    <source>
        <dbReference type="EMBL" id="EQA46718.1"/>
    </source>
</evidence>
<reference evidence="1" key="1">
    <citation type="submission" date="2013-05" db="EMBL/GenBank/DDBJ databases">
        <authorList>
            <person name="Harkins D.M."/>
            <person name="Durkin A.S."/>
            <person name="Brinkac L.M."/>
            <person name="Haft D.H."/>
            <person name="Selengut J.D."/>
            <person name="Sanka R."/>
            <person name="DePew J."/>
            <person name="Purushe J."/>
            <person name="Hartskeerl R.A."/>
            <person name="Ahmed A."/>
            <person name="van der Linden H."/>
            <person name="Goris M.G.A."/>
            <person name="Vinetz J.M."/>
            <person name="Sutton G.G."/>
            <person name="Nierman W.C."/>
            <person name="Fouts D.E."/>
        </authorList>
    </citation>
    <scope>NUCLEOTIDE SEQUENCE [LARGE SCALE GENOMIC DNA]</scope>
    <source>
        <strain evidence="1">5399</strain>
    </source>
</reference>
<sequence length="123" mass="13867">MSDASLYLNEITKNKLRLHDGISLSGAISKSVDRLNFIVSIEEKYLKDLFSEMEWKILREISKGTKFEPASLIPGIFLGIVNITPESIFTKHGVSRRILNSKLTGLSISQDFSLVDLLERSRP</sequence>
<dbReference type="EMBL" id="AHMO02000004">
    <property type="protein sequence ID" value="EQA46718.1"/>
    <property type="molecule type" value="Genomic_DNA"/>
</dbReference>
<comment type="caution">
    <text evidence="1">The sequence shown here is derived from an EMBL/GenBank/DDBJ whole genome shotgun (WGS) entry which is preliminary data.</text>
</comment>
<organism evidence="1 2">
    <name type="scientific">Leptospira broomii serovar Hurstbridge str. 5399</name>
    <dbReference type="NCBI Taxonomy" id="1049789"/>
    <lineage>
        <taxon>Bacteria</taxon>
        <taxon>Pseudomonadati</taxon>
        <taxon>Spirochaetota</taxon>
        <taxon>Spirochaetia</taxon>
        <taxon>Leptospirales</taxon>
        <taxon>Leptospiraceae</taxon>
        <taxon>Leptospira</taxon>
    </lineage>
</organism>
<accession>T0GN01</accession>
<dbReference type="Proteomes" id="UP000015454">
    <property type="component" value="Unassembled WGS sequence"/>
</dbReference>
<dbReference type="RefSeq" id="WP_010569204.1">
    <property type="nucleotide sequence ID" value="NZ_AHMO02000004.1"/>
</dbReference>
<dbReference type="STRING" id="1049789.LEP1GSC050_0718"/>
<proteinExistence type="predicted"/>